<reference evidence="1 2" key="1">
    <citation type="submission" date="2024-09" db="EMBL/GenBank/DDBJ databases">
        <authorList>
            <person name="Sun Q."/>
            <person name="Mori K."/>
        </authorList>
    </citation>
    <scope>NUCLEOTIDE SEQUENCE [LARGE SCALE GENOMIC DNA]</scope>
    <source>
        <strain evidence="1 2">CGMCC 1.9126</strain>
    </source>
</reference>
<dbReference type="Proteomes" id="UP001589738">
    <property type="component" value="Unassembled WGS sequence"/>
</dbReference>
<gene>
    <name evidence="1" type="ORF">ACFFHF_07110</name>
</gene>
<evidence type="ECO:0000313" key="1">
    <source>
        <dbReference type="EMBL" id="MFC0475024.1"/>
    </source>
</evidence>
<dbReference type="RefSeq" id="WP_160548175.1">
    <property type="nucleotide sequence ID" value="NZ_JBHLUU010000022.1"/>
</dbReference>
<dbReference type="EMBL" id="JBHLUU010000022">
    <property type="protein sequence ID" value="MFC0475024.1"/>
    <property type="molecule type" value="Genomic_DNA"/>
</dbReference>
<organism evidence="1 2">
    <name type="scientific">Robertmurraya beringensis</name>
    <dbReference type="NCBI Taxonomy" id="641660"/>
    <lineage>
        <taxon>Bacteria</taxon>
        <taxon>Bacillati</taxon>
        <taxon>Bacillota</taxon>
        <taxon>Bacilli</taxon>
        <taxon>Bacillales</taxon>
        <taxon>Bacillaceae</taxon>
        <taxon>Robertmurraya</taxon>
    </lineage>
</organism>
<sequence>MGICPVCNGLEEKYFTCSTCGSELEEAGRLMDFFDDYSAYMPIDLMKLEDGYPEDYAKGLCPHLYKCPTCYSDVVQFIQE</sequence>
<evidence type="ECO:0000313" key="2">
    <source>
        <dbReference type="Proteomes" id="UP001589738"/>
    </source>
</evidence>
<accession>A0ABV6KNX1</accession>
<proteinExistence type="predicted"/>
<comment type="caution">
    <text evidence="1">The sequence shown here is derived from an EMBL/GenBank/DDBJ whole genome shotgun (WGS) entry which is preliminary data.</text>
</comment>
<protein>
    <submittedName>
        <fullName evidence="1">Uncharacterized protein</fullName>
    </submittedName>
</protein>
<keyword evidence="2" id="KW-1185">Reference proteome</keyword>
<name>A0ABV6KNX1_9BACI</name>